<evidence type="ECO:0000256" key="3">
    <source>
        <dbReference type="ARBA" id="ARBA00022692"/>
    </source>
</evidence>
<dbReference type="HOGENOM" id="CLU_087840_1_0_9"/>
<name>A7GNN4_BACCN</name>
<accession>A7GNN4</accession>
<evidence type="ECO:0000313" key="8">
    <source>
        <dbReference type="Proteomes" id="UP000002300"/>
    </source>
</evidence>
<dbReference type="GO" id="GO:0015171">
    <property type="term" value="F:amino acid transmembrane transporter activity"/>
    <property type="evidence" value="ECO:0007669"/>
    <property type="project" value="TreeGrafter"/>
</dbReference>
<gene>
    <name evidence="7" type="ordered locus">Bcer98_1423</name>
</gene>
<dbReference type="STRING" id="315749.Bcer98_1423"/>
<feature type="transmembrane region" description="Helical" evidence="6">
    <location>
        <begin position="53"/>
        <end position="76"/>
    </location>
</feature>
<dbReference type="Pfam" id="PF01810">
    <property type="entry name" value="LysE"/>
    <property type="match status" value="1"/>
</dbReference>
<keyword evidence="3 6" id="KW-0812">Transmembrane</keyword>
<keyword evidence="2" id="KW-1003">Cell membrane</keyword>
<feature type="transmembrane region" description="Helical" evidence="6">
    <location>
        <begin position="88"/>
        <end position="106"/>
    </location>
</feature>
<feature type="transmembrane region" description="Helical" evidence="6">
    <location>
        <begin position="165"/>
        <end position="189"/>
    </location>
</feature>
<proteinExistence type="predicted"/>
<evidence type="ECO:0000256" key="6">
    <source>
        <dbReference type="SAM" id="Phobius"/>
    </source>
</evidence>
<feature type="transmembrane region" description="Helical" evidence="6">
    <location>
        <begin position="20"/>
        <end position="41"/>
    </location>
</feature>
<dbReference type="EMBL" id="CP000764">
    <property type="protein sequence ID" value="ABS21742.1"/>
    <property type="molecule type" value="Genomic_DNA"/>
</dbReference>
<keyword evidence="8" id="KW-1185">Reference proteome</keyword>
<dbReference type="KEGG" id="bcy:Bcer98_1423"/>
<reference evidence="7 8" key="1">
    <citation type="journal article" date="2008" name="Chem. Biol. Interact.">
        <title>Extending the Bacillus cereus group genomics to putative food-borne pathogens of different toxicity.</title>
        <authorList>
            <person name="Lapidus A."/>
            <person name="Goltsman E."/>
            <person name="Auger S."/>
            <person name="Galleron N."/>
            <person name="Segurens B."/>
            <person name="Dossat C."/>
            <person name="Land M.L."/>
            <person name="Broussolle V."/>
            <person name="Brillard J."/>
            <person name="Guinebretiere M.H."/>
            <person name="Sanchis V."/>
            <person name="Nguen-The C."/>
            <person name="Lereclus D."/>
            <person name="Richardson P."/>
            <person name="Wincker P."/>
            <person name="Weissenbach J."/>
            <person name="Ehrlich S.D."/>
            <person name="Sorokin A."/>
        </authorList>
    </citation>
    <scope>NUCLEOTIDE SEQUENCE [LARGE SCALE GENOMIC DNA]</scope>
    <source>
        <strain evidence="8">DSM 22905 / CIP 110041 / 391-98 / NVH 391-98</strain>
    </source>
</reference>
<feature type="transmembrane region" description="Helical" evidence="6">
    <location>
        <begin position="127"/>
        <end position="153"/>
    </location>
</feature>
<comment type="subcellular location">
    <subcellularLocation>
        <location evidence="1">Cell membrane</location>
        <topology evidence="1">Multi-pass membrane protein</topology>
    </subcellularLocation>
</comment>
<feature type="transmembrane region" description="Helical" evidence="6">
    <location>
        <begin position="201"/>
        <end position="219"/>
    </location>
</feature>
<dbReference type="PANTHER" id="PTHR30086:SF6">
    <property type="entry name" value="AMINO ACID EFFLUX PROTEIN YCGF-RELATED"/>
    <property type="match status" value="1"/>
</dbReference>
<dbReference type="Proteomes" id="UP000002300">
    <property type="component" value="Chromosome"/>
</dbReference>
<dbReference type="InterPro" id="IPR001123">
    <property type="entry name" value="LeuE-type"/>
</dbReference>
<dbReference type="GO" id="GO:0005886">
    <property type="term" value="C:plasma membrane"/>
    <property type="evidence" value="ECO:0007669"/>
    <property type="project" value="UniProtKB-SubCell"/>
</dbReference>
<organism evidence="7 8">
    <name type="scientific">Bacillus cytotoxicus (strain DSM 22905 / CIP 110041 / 391-98 / NVH 391-98)</name>
    <dbReference type="NCBI Taxonomy" id="315749"/>
    <lineage>
        <taxon>Bacteria</taxon>
        <taxon>Bacillati</taxon>
        <taxon>Bacillota</taxon>
        <taxon>Bacilli</taxon>
        <taxon>Bacillales</taxon>
        <taxon>Bacillaceae</taxon>
        <taxon>Bacillus</taxon>
        <taxon>Bacillus cereus group</taxon>
    </lineage>
</organism>
<evidence type="ECO:0000256" key="5">
    <source>
        <dbReference type="ARBA" id="ARBA00023136"/>
    </source>
</evidence>
<evidence type="ECO:0000256" key="4">
    <source>
        <dbReference type="ARBA" id="ARBA00022989"/>
    </source>
</evidence>
<dbReference type="RefSeq" id="WP_012093915.1">
    <property type="nucleotide sequence ID" value="NC_009674.1"/>
</dbReference>
<dbReference type="GeneID" id="33896765"/>
<sequence length="229" mass="25429">MEYTFRLGVHIKEMRGTVISVLFSYVLLGGSLSAPVGPINVAQINKGIKNGFLSAWLVGVGAMLADVMMMFLIYFGVSTYLTTSIAKLMIWVFGFFTLLYLGYESIRDASKQVDSIENEEKEHPMKSFAAGFFIAISNPLNIVFWIGIYGAVLTSAIGTVGKEKALLYSIMIFVGIMIWDLFMATTIHFGRKFVNNRIMKWISLAAGIILVGFGMYFGYEAVQGVQKLM</sequence>
<keyword evidence="4 6" id="KW-1133">Transmembrane helix</keyword>
<evidence type="ECO:0000256" key="2">
    <source>
        <dbReference type="ARBA" id="ARBA00022475"/>
    </source>
</evidence>
<evidence type="ECO:0000256" key="1">
    <source>
        <dbReference type="ARBA" id="ARBA00004651"/>
    </source>
</evidence>
<evidence type="ECO:0000313" key="7">
    <source>
        <dbReference type="EMBL" id="ABS21742.1"/>
    </source>
</evidence>
<keyword evidence="5 6" id="KW-0472">Membrane</keyword>
<dbReference type="PANTHER" id="PTHR30086">
    <property type="entry name" value="ARGININE EXPORTER PROTEIN ARGO"/>
    <property type="match status" value="1"/>
</dbReference>
<dbReference type="AlphaFoldDB" id="A7GNN4"/>
<dbReference type="eggNOG" id="COG1280">
    <property type="taxonomic scope" value="Bacteria"/>
</dbReference>
<protein>
    <submittedName>
        <fullName evidence="7">Lysine exporter protein (LYSE/YGGA)</fullName>
    </submittedName>
</protein>